<sequence length="140" mass="15666">MEAVTTSEDQTRALAAKLGAKLRPGDVVLLFGELGAGKTTFVKGLARGLEVPEDYYVQSPTFALINEYPGRVPLYHVDLYRLEPEETYDLGLEELAAQGVVAIEWPEKLPFSLGRREIKVYLEVLAPEKRKIKIEVPHDL</sequence>
<organism evidence="11">
    <name type="scientific">Thermodesulfatator atlanticus</name>
    <dbReference type="NCBI Taxonomy" id="501497"/>
    <lineage>
        <taxon>Bacteria</taxon>
        <taxon>Pseudomonadati</taxon>
        <taxon>Thermodesulfobacteriota</taxon>
        <taxon>Thermodesulfobacteria</taxon>
        <taxon>Thermodesulfobacteriales</taxon>
        <taxon>Thermodesulfatatoraceae</taxon>
        <taxon>Thermodesulfatator</taxon>
    </lineage>
</organism>
<dbReference type="InterPro" id="IPR003442">
    <property type="entry name" value="T6A_TsaE"/>
</dbReference>
<comment type="subcellular location">
    <subcellularLocation>
        <location evidence="1">Cytoplasm</location>
    </subcellularLocation>
</comment>
<gene>
    <name evidence="11" type="primary">tsaE</name>
    <name evidence="11" type="ORF">ENJ96_05230</name>
</gene>
<evidence type="ECO:0000256" key="9">
    <source>
        <dbReference type="ARBA" id="ARBA00022842"/>
    </source>
</evidence>
<keyword evidence="5" id="KW-0819">tRNA processing</keyword>
<evidence type="ECO:0000256" key="7">
    <source>
        <dbReference type="ARBA" id="ARBA00022741"/>
    </source>
</evidence>
<dbReference type="GO" id="GO:0046872">
    <property type="term" value="F:metal ion binding"/>
    <property type="evidence" value="ECO:0007669"/>
    <property type="project" value="UniProtKB-KW"/>
</dbReference>
<dbReference type="NCBIfam" id="TIGR00150">
    <property type="entry name" value="T6A_YjeE"/>
    <property type="match status" value="1"/>
</dbReference>
<comment type="similarity">
    <text evidence="2">Belongs to the TsaE family.</text>
</comment>
<name>A0A7V5P058_9BACT</name>
<evidence type="ECO:0000256" key="8">
    <source>
        <dbReference type="ARBA" id="ARBA00022840"/>
    </source>
</evidence>
<keyword evidence="9" id="KW-0460">Magnesium</keyword>
<keyword evidence="7" id="KW-0547">Nucleotide-binding</keyword>
<dbReference type="GO" id="GO:0005737">
    <property type="term" value="C:cytoplasm"/>
    <property type="evidence" value="ECO:0007669"/>
    <property type="project" value="UniProtKB-SubCell"/>
</dbReference>
<evidence type="ECO:0000313" key="11">
    <source>
        <dbReference type="EMBL" id="HHI97237.1"/>
    </source>
</evidence>
<evidence type="ECO:0000256" key="4">
    <source>
        <dbReference type="ARBA" id="ARBA00022490"/>
    </source>
</evidence>
<dbReference type="Proteomes" id="UP000886101">
    <property type="component" value="Unassembled WGS sequence"/>
</dbReference>
<evidence type="ECO:0000256" key="5">
    <source>
        <dbReference type="ARBA" id="ARBA00022694"/>
    </source>
</evidence>
<keyword evidence="8" id="KW-0067">ATP-binding</keyword>
<dbReference type="PANTHER" id="PTHR33540:SF2">
    <property type="entry name" value="TRNA THREONYLCARBAMOYLADENOSINE BIOSYNTHESIS PROTEIN TSAE"/>
    <property type="match status" value="1"/>
</dbReference>
<dbReference type="EMBL" id="DROK01000152">
    <property type="protein sequence ID" value="HHI97237.1"/>
    <property type="molecule type" value="Genomic_DNA"/>
</dbReference>
<evidence type="ECO:0000256" key="1">
    <source>
        <dbReference type="ARBA" id="ARBA00004496"/>
    </source>
</evidence>
<dbReference type="Gene3D" id="3.40.50.300">
    <property type="entry name" value="P-loop containing nucleotide triphosphate hydrolases"/>
    <property type="match status" value="1"/>
</dbReference>
<dbReference type="GO" id="GO:0002949">
    <property type="term" value="P:tRNA threonylcarbamoyladenosine modification"/>
    <property type="evidence" value="ECO:0007669"/>
    <property type="project" value="InterPro"/>
</dbReference>
<comment type="caution">
    <text evidence="11">The sequence shown here is derived from an EMBL/GenBank/DDBJ whole genome shotgun (WGS) entry which is preliminary data.</text>
</comment>
<dbReference type="GO" id="GO:0005524">
    <property type="term" value="F:ATP binding"/>
    <property type="evidence" value="ECO:0007669"/>
    <property type="project" value="UniProtKB-KW"/>
</dbReference>
<evidence type="ECO:0000256" key="6">
    <source>
        <dbReference type="ARBA" id="ARBA00022723"/>
    </source>
</evidence>
<evidence type="ECO:0000256" key="2">
    <source>
        <dbReference type="ARBA" id="ARBA00007599"/>
    </source>
</evidence>
<dbReference type="PANTHER" id="PTHR33540">
    <property type="entry name" value="TRNA THREONYLCARBAMOYLADENOSINE BIOSYNTHESIS PROTEIN TSAE"/>
    <property type="match status" value="1"/>
</dbReference>
<protein>
    <recommendedName>
        <fullName evidence="3">tRNA threonylcarbamoyladenosine biosynthesis protein TsaE</fullName>
    </recommendedName>
    <alternativeName>
        <fullName evidence="10">t(6)A37 threonylcarbamoyladenosine biosynthesis protein TsaE</fullName>
    </alternativeName>
</protein>
<dbReference type="Pfam" id="PF02367">
    <property type="entry name" value="TsaE"/>
    <property type="match status" value="1"/>
</dbReference>
<evidence type="ECO:0000256" key="3">
    <source>
        <dbReference type="ARBA" id="ARBA00019010"/>
    </source>
</evidence>
<reference evidence="11" key="1">
    <citation type="journal article" date="2020" name="mSystems">
        <title>Genome- and Community-Level Interaction Insights into Carbon Utilization and Element Cycling Functions of Hydrothermarchaeota in Hydrothermal Sediment.</title>
        <authorList>
            <person name="Zhou Z."/>
            <person name="Liu Y."/>
            <person name="Xu W."/>
            <person name="Pan J."/>
            <person name="Luo Z.H."/>
            <person name="Li M."/>
        </authorList>
    </citation>
    <scope>NUCLEOTIDE SEQUENCE [LARGE SCALE GENOMIC DNA]</scope>
    <source>
        <strain evidence="11">HyVt-533</strain>
    </source>
</reference>
<accession>A0A7V5P058</accession>
<dbReference type="InterPro" id="IPR027417">
    <property type="entry name" value="P-loop_NTPase"/>
</dbReference>
<dbReference type="AlphaFoldDB" id="A0A7V5P058"/>
<keyword evidence="4" id="KW-0963">Cytoplasm</keyword>
<dbReference type="SUPFAM" id="SSF52540">
    <property type="entry name" value="P-loop containing nucleoside triphosphate hydrolases"/>
    <property type="match status" value="1"/>
</dbReference>
<keyword evidence="6" id="KW-0479">Metal-binding</keyword>
<evidence type="ECO:0000256" key="10">
    <source>
        <dbReference type="ARBA" id="ARBA00032441"/>
    </source>
</evidence>
<proteinExistence type="inferred from homology"/>